<gene>
    <name evidence="4" type="ORF">SNE40_019860</name>
</gene>
<evidence type="ECO:0000313" key="5">
    <source>
        <dbReference type="Proteomes" id="UP001347796"/>
    </source>
</evidence>
<feature type="domain" description="EB" evidence="3">
    <location>
        <begin position="146"/>
        <end position="189"/>
    </location>
</feature>
<name>A0AAN8GH98_PATCE</name>
<dbReference type="Gene3D" id="2.60.40.10">
    <property type="entry name" value="Immunoglobulins"/>
    <property type="match status" value="1"/>
</dbReference>
<dbReference type="InterPro" id="IPR003961">
    <property type="entry name" value="FN3_dom"/>
</dbReference>
<dbReference type="Pfam" id="PF01683">
    <property type="entry name" value="EB"/>
    <property type="match status" value="1"/>
</dbReference>
<dbReference type="SUPFAM" id="SSF49265">
    <property type="entry name" value="Fibronectin type III"/>
    <property type="match status" value="1"/>
</dbReference>
<accession>A0AAN8GH98</accession>
<keyword evidence="1" id="KW-0732">Signal</keyword>
<dbReference type="EMBL" id="JAZGQO010000015">
    <property type="protein sequence ID" value="KAK6168669.1"/>
    <property type="molecule type" value="Genomic_DNA"/>
</dbReference>
<feature type="signal peptide" evidence="1">
    <location>
        <begin position="1"/>
        <end position="24"/>
    </location>
</feature>
<evidence type="ECO:0000313" key="4">
    <source>
        <dbReference type="EMBL" id="KAK6168669.1"/>
    </source>
</evidence>
<evidence type="ECO:0000256" key="1">
    <source>
        <dbReference type="SAM" id="SignalP"/>
    </source>
</evidence>
<feature type="chain" id="PRO_5042994869" description="Fibronectin type-III domain-containing protein" evidence="1">
    <location>
        <begin position="25"/>
        <end position="341"/>
    </location>
</feature>
<dbReference type="InterPro" id="IPR013783">
    <property type="entry name" value="Ig-like_fold"/>
</dbReference>
<evidence type="ECO:0008006" key="6">
    <source>
        <dbReference type="Google" id="ProtNLM"/>
    </source>
</evidence>
<evidence type="ECO:0000259" key="2">
    <source>
        <dbReference type="Pfam" id="PF00041"/>
    </source>
</evidence>
<reference evidence="4 5" key="1">
    <citation type="submission" date="2024-01" db="EMBL/GenBank/DDBJ databases">
        <title>The genome of the rayed Mediterranean limpet Patella caerulea (Linnaeus, 1758).</title>
        <authorList>
            <person name="Anh-Thu Weber A."/>
            <person name="Halstead-Nussloch G."/>
        </authorList>
    </citation>
    <scope>NUCLEOTIDE SEQUENCE [LARGE SCALE GENOMIC DNA]</scope>
    <source>
        <strain evidence="4">AATW-2023a</strain>
        <tissue evidence="4">Whole specimen</tissue>
    </source>
</reference>
<dbReference type="InterPro" id="IPR006149">
    <property type="entry name" value="EB_dom"/>
</dbReference>
<dbReference type="Pfam" id="PF00041">
    <property type="entry name" value="fn3"/>
    <property type="match status" value="1"/>
</dbReference>
<dbReference type="CDD" id="cd00063">
    <property type="entry name" value="FN3"/>
    <property type="match status" value="1"/>
</dbReference>
<dbReference type="Proteomes" id="UP001347796">
    <property type="component" value="Unassembled WGS sequence"/>
</dbReference>
<sequence length="341" mass="37581">MYFGLKQLIYLSILTAFLSNKVWCGVGEICNSTETDITNCAENTTGYICINDTCACDKNYYNDDTNSTCESKSSFEGNCSDNGTCLENMTCINNQCGCDESFYHDNNSCLNKSSFEGNCFNGRCLGNMICIENNTCGCDVSFYHDNNICLNKSNFEENCSDNGTCLENMTCINNQCGCDESFYHDNNSCLNKPGYGENCISLPDNCNVNNGSCNGTTCICNDNFYTDVKQCKPVSGLQPTDFKVTTTNDSFAFDWKSPISVVIIQFIISGDNSNGFKNITIDKNLTTATIRGLQQGTRYYNIKVAAIVNTDRGEVHVDSTNTINDTTSKCYIITVTTSSLL</sequence>
<protein>
    <recommendedName>
        <fullName evidence="6">Fibronectin type-III domain-containing protein</fullName>
    </recommendedName>
</protein>
<feature type="domain" description="Fibronectin type-III" evidence="2">
    <location>
        <begin position="238"/>
        <end position="308"/>
    </location>
</feature>
<keyword evidence="5" id="KW-1185">Reference proteome</keyword>
<proteinExistence type="predicted"/>
<evidence type="ECO:0000259" key="3">
    <source>
        <dbReference type="Pfam" id="PF01683"/>
    </source>
</evidence>
<organism evidence="4 5">
    <name type="scientific">Patella caerulea</name>
    <name type="common">Rayed Mediterranean limpet</name>
    <dbReference type="NCBI Taxonomy" id="87958"/>
    <lineage>
        <taxon>Eukaryota</taxon>
        <taxon>Metazoa</taxon>
        <taxon>Spiralia</taxon>
        <taxon>Lophotrochozoa</taxon>
        <taxon>Mollusca</taxon>
        <taxon>Gastropoda</taxon>
        <taxon>Patellogastropoda</taxon>
        <taxon>Patelloidea</taxon>
        <taxon>Patellidae</taxon>
        <taxon>Patella</taxon>
    </lineage>
</organism>
<comment type="caution">
    <text evidence="4">The sequence shown here is derived from an EMBL/GenBank/DDBJ whole genome shotgun (WGS) entry which is preliminary data.</text>
</comment>
<dbReference type="InterPro" id="IPR036116">
    <property type="entry name" value="FN3_sf"/>
</dbReference>
<dbReference type="AlphaFoldDB" id="A0AAN8GH98"/>